<comment type="caution">
    <text evidence="1">The sequence shown here is derived from an EMBL/GenBank/DDBJ whole genome shotgun (WGS) entry which is preliminary data.</text>
</comment>
<keyword evidence="2" id="KW-1185">Reference proteome</keyword>
<dbReference type="Proteomes" id="UP000028868">
    <property type="component" value="Unassembled WGS sequence"/>
</dbReference>
<proteinExistence type="predicted"/>
<dbReference type="EMBL" id="CCDI010000001">
    <property type="protein sequence ID" value="CDQ22550.1"/>
    <property type="molecule type" value="Genomic_DNA"/>
</dbReference>
<name>A0A059NW62_9BACI</name>
<reference evidence="2" key="1">
    <citation type="submission" date="2014-03" db="EMBL/GenBank/DDBJ databases">
        <authorList>
            <person name="Urmite Genomes U."/>
        </authorList>
    </citation>
    <scope>NUCLEOTIDE SEQUENCE [LARGE SCALE GENOMIC DNA]</scope>
    <source>
        <strain evidence="2">HD-03</strain>
    </source>
</reference>
<dbReference type="RefSeq" id="WP_035505917.1">
    <property type="nucleotide sequence ID" value="NZ_CCDI010000001.1"/>
</dbReference>
<sequence length="69" mass="7957">MTNEQTVIQIMKLDQTGMGGMTKEGEAYLQKLMQDVVAQEQTEEESPKLHSYLYTRLIRSTNKARTYAE</sequence>
<protein>
    <submittedName>
        <fullName evidence="1">Uncharacterized protein</fullName>
    </submittedName>
</protein>
<organism evidence="1 2">
    <name type="scientific">Halobacillus karajensis</name>
    <dbReference type="NCBI Taxonomy" id="195088"/>
    <lineage>
        <taxon>Bacteria</taxon>
        <taxon>Bacillati</taxon>
        <taxon>Bacillota</taxon>
        <taxon>Bacilli</taxon>
        <taxon>Bacillales</taxon>
        <taxon>Bacillaceae</taxon>
        <taxon>Halobacillus</taxon>
    </lineage>
</organism>
<accession>A0A059NW62</accession>
<evidence type="ECO:0000313" key="1">
    <source>
        <dbReference type="EMBL" id="CDQ22550.1"/>
    </source>
</evidence>
<reference evidence="1 2" key="2">
    <citation type="submission" date="2014-05" db="EMBL/GenBank/DDBJ databases">
        <title>Draft genome sequence of Halobacillus karajensis HK-03.</title>
        <authorList>
            <person name="Khelaifia S."/>
            <person name="Croce O."/>
            <person name="Lagier J.C."/>
            <person name="Raoult D."/>
        </authorList>
    </citation>
    <scope>NUCLEOTIDE SEQUENCE [LARGE SCALE GENOMIC DNA]</scope>
    <source>
        <strain evidence="1 2">HD-03</strain>
    </source>
</reference>
<evidence type="ECO:0000313" key="2">
    <source>
        <dbReference type="Proteomes" id="UP000028868"/>
    </source>
</evidence>
<dbReference type="AlphaFoldDB" id="A0A059NW62"/>
<gene>
    <name evidence="1" type="ORF">BN983_00763</name>
</gene>